<reference evidence="1 2" key="1">
    <citation type="submission" date="2024-05" db="EMBL/GenBank/DDBJ databases">
        <title>Haplotype-resolved chromosome-level genome assembly of Huyou (Citrus changshanensis).</title>
        <authorList>
            <person name="Miao C."/>
            <person name="Chen W."/>
            <person name="Wu Y."/>
            <person name="Wang L."/>
            <person name="Zhao S."/>
            <person name="Grierson D."/>
            <person name="Xu C."/>
            <person name="Chen K."/>
        </authorList>
    </citation>
    <scope>NUCLEOTIDE SEQUENCE [LARGE SCALE GENOMIC DNA]</scope>
    <source>
        <strain evidence="1">01-14</strain>
        <tissue evidence="1">Leaf</tissue>
    </source>
</reference>
<dbReference type="AlphaFoldDB" id="A0AAP0LYW1"/>
<dbReference type="Gene3D" id="3.40.50.450">
    <property type="match status" value="1"/>
</dbReference>
<organism evidence="1 2">
    <name type="scientific">Citrus x changshan-huyou</name>
    <dbReference type="NCBI Taxonomy" id="2935761"/>
    <lineage>
        <taxon>Eukaryota</taxon>
        <taxon>Viridiplantae</taxon>
        <taxon>Streptophyta</taxon>
        <taxon>Embryophyta</taxon>
        <taxon>Tracheophyta</taxon>
        <taxon>Spermatophyta</taxon>
        <taxon>Magnoliopsida</taxon>
        <taxon>eudicotyledons</taxon>
        <taxon>Gunneridae</taxon>
        <taxon>Pentapetalae</taxon>
        <taxon>rosids</taxon>
        <taxon>malvids</taxon>
        <taxon>Sapindales</taxon>
        <taxon>Rutaceae</taxon>
        <taxon>Aurantioideae</taxon>
        <taxon>Citrus</taxon>
    </lineage>
</organism>
<protein>
    <submittedName>
        <fullName evidence="1">Uncharacterized protein</fullName>
    </submittedName>
</protein>
<evidence type="ECO:0000313" key="2">
    <source>
        <dbReference type="Proteomes" id="UP001428341"/>
    </source>
</evidence>
<comment type="caution">
    <text evidence="1">The sequence shown here is derived from an EMBL/GenBank/DDBJ whole genome shotgun (WGS) entry which is preliminary data.</text>
</comment>
<sequence>MAATSSRQFKNVCVLSRFHYGKFKDFIQAAIDLGRVIVERKLYLVYGGGDDSYQSLSQKLFSLEEAKC</sequence>
<evidence type="ECO:0000313" key="1">
    <source>
        <dbReference type="EMBL" id="KAK9192578.1"/>
    </source>
</evidence>
<dbReference type="SUPFAM" id="SSF102405">
    <property type="entry name" value="MCP/YpsA-like"/>
    <property type="match status" value="1"/>
</dbReference>
<dbReference type="Proteomes" id="UP001428341">
    <property type="component" value="Unassembled WGS sequence"/>
</dbReference>
<name>A0AAP0LYW1_9ROSI</name>
<accession>A0AAP0LYW1</accession>
<dbReference type="EMBL" id="JBCGBO010000006">
    <property type="protein sequence ID" value="KAK9192578.1"/>
    <property type="molecule type" value="Genomic_DNA"/>
</dbReference>
<keyword evidence="2" id="KW-1185">Reference proteome</keyword>
<gene>
    <name evidence="1" type="ORF">WN944_003271</name>
</gene>
<proteinExistence type="predicted"/>